<dbReference type="InterPro" id="IPR041679">
    <property type="entry name" value="DNA2/NAM7-like_C"/>
</dbReference>
<feature type="domain" description="DNA2/NAM7 helicase-like C-terminal" evidence="5">
    <location>
        <begin position="669"/>
        <end position="847"/>
    </location>
</feature>
<dbReference type="AlphaFoldDB" id="A0A3R5ZMB4"/>
<dbReference type="RefSeq" id="WP_122203479.1">
    <property type="nucleotide sequence ID" value="NZ_QRKC01000010.1"/>
</dbReference>
<dbReference type="CDD" id="cd18808">
    <property type="entry name" value="SF1_C_Upf1"/>
    <property type="match status" value="1"/>
</dbReference>
<evidence type="ECO:0000259" key="5">
    <source>
        <dbReference type="Pfam" id="PF13087"/>
    </source>
</evidence>
<dbReference type="SUPFAM" id="SSF52540">
    <property type="entry name" value="P-loop containing nucleoside triphosphate hydrolases"/>
    <property type="match status" value="1"/>
</dbReference>
<dbReference type="Gene3D" id="3.30.870.10">
    <property type="entry name" value="Endonuclease Chain A"/>
    <property type="match status" value="1"/>
</dbReference>
<comment type="caution">
    <text evidence="7">The sequence shown here is derived from an EMBL/GenBank/DDBJ whole genome shotgun (WGS) entry which is preliminary data.</text>
</comment>
<evidence type="ECO:0008006" key="11">
    <source>
        <dbReference type="Google" id="ProtNLM"/>
    </source>
</evidence>
<name>A0A3R5ZMB4_9BACT</name>
<dbReference type="Proteomes" id="UP000283732">
    <property type="component" value="Unassembled WGS sequence"/>
</dbReference>
<dbReference type="EMBL" id="QSEF01000023">
    <property type="protein sequence ID" value="RGZ45188.1"/>
    <property type="molecule type" value="Genomic_DNA"/>
</dbReference>
<evidence type="ECO:0000256" key="4">
    <source>
        <dbReference type="ARBA" id="ARBA00022840"/>
    </source>
</evidence>
<keyword evidence="3" id="KW-0347">Helicase</keyword>
<evidence type="ECO:0000256" key="2">
    <source>
        <dbReference type="ARBA" id="ARBA00022801"/>
    </source>
</evidence>
<keyword evidence="4" id="KW-0067">ATP-binding</keyword>
<evidence type="ECO:0000313" key="7">
    <source>
        <dbReference type="EMBL" id="RGZ45188.1"/>
    </source>
</evidence>
<proteinExistence type="predicted"/>
<feature type="domain" description="Phospholipase D-like" evidence="6">
    <location>
        <begin position="904"/>
        <end position="1035"/>
    </location>
</feature>
<dbReference type="GO" id="GO:0016787">
    <property type="term" value="F:hydrolase activity"/>
    <property type="evidence" value="ECO:0007669"/>
    <property type="project" value="UniProtKB-KW"/>
</dbReference>
<dbReference type="GO" id="GO:0043139">
    <property type="term" value="F:5'-3' DNA helicase activity"/>
    <property type="evidence" value="ECO:0007669"/>
    <property type="project" value="TreeGrafter"/>
</dbReference>
<dbReference type="SUPFAM" id="SSF56024">
    <property type="entry name" value="Phospholipase D/nuclease"/>
    <property type="match status" value="1"/>
</dbReference>
<keyword evidence="2" id="KW-0378">Hydrolase</keyword>
<dbReference type="Gene3D" id="3.40.50.300">
    <property type="entry name" value="P-loop containing nucleotide triphosphate hydrolases"/>
    <property type="match status" value="2"/>
</dbReference>
<dbReference type="PANTHER" id="PTHR43788">
    <property type="entry name" value="DNA2/NAM7 HELICASE FAMILY MEMBER"/>
    <property type="match status" value="1"/>
</dbReference>
<dbReference type="Proteomes" id="UP000285173">
    <property type="component" value="Unassembled WGS sequence"/>
</dbReference>
<dbReference type="InterPro" id="IPR025202">
    <property type="entry name" value="PLD-like_dom"/>
</dbReference>
<keyword evidence="1" id="KW-0547">Nucleotide-binding</keyword>
<evidence type="ECO:0000256" key="3">
    <source>
        <dbReference type="ARBA" id="ARBA00022806"/>
    </source>
</evidence>
<dbReference type="InterPro" id="IPR050534">
    <property type="entry name" value="Coronavir_polyprotein_1ab"/>
</dbReference>
<protein>
    <recommendedName>
        <fullName evidence="11">ATP-dependent RecD-like DNA helicase</fullName>
    </recommendedName>
</protein>
<dbReference type="GO" id="GO:0005524">
    <property type="term" value="F:ATP binding"/>
    <property type="evidence" value="ECO:0007669"/>
    <property type="project" value="UniProtKB-KW"/>
</dbReference>
<evidence type="ECO:0000313" key="10">
    <source>
        <dbReference type="Proteomes" id="UP000285173"/>
    </source>
</evidence>
<organism evidence="7 10">
    <name type="scientific">Parabacteroides merdae</name>
    <dbReference type="NCBI Taxonomy" id="46503"/>
    <lineage>
        <taxon>Bacteria</taxon>
        <taxon>Pseudomonadati</taxon>
        <taxon>Bacteroidota</taxon>
        <taxon>Bacteroidia</taxon>
        <taxon>Bacteroidales</taxon>
        <taxon>Tannerellaceae</taxon>
        <taxon>Parabacteroides</taxon>
    </lineage>
</organism>
<evidence type="ECO:0000313" key="8">
    <source>
        <dbReference type="EMBL" id="RHH74882.1"/>
    </source>
</evidence>
<evidence type="ECO:0000256" key="1">
    <source>
        <dbReference type="ARBA" id="ARBA00022741"/>
    </source>
</evidence>
<accession>A0A3R5ZMB4</accession>
<gene>
    <name evidence="8" type="ORF">DW191_17130</name>
    <name evidence="7" type="ORF">DW986_15425</name>
</gene>
<reference evidence="9 10" key="1">
    <citation type="submission" date="2018-08" db="EMBL/GenBank/DDBJ databases">
        <title>A genome reference for cultivated species of the human gut microbiota.</title>
        <authorList>
            <person name="Zou Y."/>
            <person name="Xue W."/>
            <person name="Luo G."/>
        </authorList>
    </citation>
    <scope>NUCLEOTIDE SEQUENCE [LARGE SCALE GENOMIC DNA]</scope>
    <source>
        <strain evidence="8 9">AM16-50</strain>
        <strain evidence="7 10">AM50-15</strain>
    </source>
</reference>
<dbReference type="Pfam" id="PF13087">
    <property type="entry name" value="AAA_12"/>
    <property type="match status" value="1"/>
</dbReference>
<dbReference type="Pfam" id="PF13091">
    <property type="entry name" value="PLDc_2"/>
    <property type="match status" value="1"/>
</dbReference>
<evidence type="ECO:0000313" key="9">
    <source>
        <dbReference type="Proteomes" id="UP000283732"/>
    </source>
</evidence>
<dbReference type="EMBL" id="QRKC01000010">
    <property type="protein sequence ID" value="RHH74882.1"/>
    <property type="molecule type" value="Genomic_DNA"/>
</dbReference>
<sequence length="1162" mass="132513">MDKKLLKYWKNCLLDAERRSRSLKKEARVTLRIGDKVPEFILRKDIPLLFPKGKQKTDDEKRKIQIAPCVFLPEYENGWASGQNTPEYPFLISATLLPDGTFQVCDNKSERIPVFVRKFLSPNARNDRTIASLSNVDRLLSEFDTEETDWKIYWSACEKLFQDATGLTFREMNYADKPEIIVVKAPGRGMAQKIINLYDKLLESKSSHPLLELLIRKKLETLLPVPDRQQVYCNKDHWAQMSGEFPLSVSQRETLAMYTDPDSSDIFAVNGPPGTGKTTFLQTVIANRIVHAVLEHPDDPDIIVASSANNQAITNILKDFKIEQPSGDKPANLLTLRWLPGLDTLGLYLSGKDEQKDQYKMMFNTKGEGFPNDYDDPARLEEYRGFYLEHFNRFFQTSCRDEVACQRFLRRQMRKMRDEIGTCLNVASLKQYGKEMADKGFLSKLFRKFQKLPSYDDVICGWEQTEDFKARYDKLVANPEYNALPYTEDMAVRLDISYRYLLFWYAIHDREAEFIRRLAGCDKEGETRGREDYTERLKRLACVMPVFISTFHSLPKYMVCADNGEWDAPLYDAIDLLIVDESGQVSPELAIPSFSLAKQAILVGDVEQIEPIWSISDEYSSINLKRFGLVSSESDDRYAFLHENGFLSSSGSIMKMARKSCSFEVAGERGAFLTEHRRCLDPIIAYCNDYVYHGRLLPKKGNKVKYKDLPPKGYVHVNGVSEKGATGSVLNRAEAAAIVSWLETEKDKLESAYKEPIRKIVAVVTPFKAQEEIIRSLAEQSPEAEAFAGMTIGTVHSLQGAQCPVVIFSSVNSPGDASYFMEQGGKYNMLNVAVSRAQYHFLVFGNMNIFHPERNTPVGNLAKWLFDDPANEVSGNFIYRQKEPLCRYQPAERLSTLKEHTGLLRQAFKDATKRLLIVSPFISIQAIEHDNLIPLMREAVERGVEVVVYSDFRLDYDKQTGVLRKEAVAGRKALTENGIKLILLKGIHNKSLAIDDSVLVEGSFNWLSASRDEAYSRHECSVKLLSPEATKHISNLKKELDAIEPESVLFEPIPASVTKQVQVGNKICPGFFDADPVNNCTDEDLAGFEERIRQLGIKKTDVSESIMRVRKQYPRHYETWSDEEYRILQEFMQKTNDLNLFCSCFQRTPGSIRIKVEGMNQN</sequence>
<dbReference type="PANTHER" id="PTHR43788:SF8">
    <property type="entry name" value="DNA-BINDING PROTEIN SMUBP-2"/>
    <property type="match status" value="1"/>
</dbReference>
<dbReference type="InterPro" id="IPR027417">
    <property type="entry name" value="P-loop_NTPase"/>
</dbReference>
<evidence type="ECO:0000259" key="6">
    <source>
        <dbReference type="Pfam" id="PF13091"/>
    </source>
</evidence>
<dbReference type="InterPro" id="IPR047187">
    <property type="entry name" value="SF1_C_Upf1"/>
</dbReference>